<evidence type="ECO:0000256" key="4">
    <source>
        <dbReference type="ARBA" id="ARBA00022771"/>
    </source>
</evidence>
<dbReference type="EC" id="3.1.3.16" evidence="12"/>
<dbReference type="OrthoDB" id="2590500at2759"/>
<evidence type="ECO:0000256" key="5">
    <source>
        <dbReference type="ARBA" id="ARBA00022801"/>
    </source>
</evidence>
<dbReference type="HOGENOM" id="CLU_049331_2_0_1"/>
<gene>
    <name evidence="15" type="ORF">TSTA_037320</name>
</gene>
<keyword evidence="6 12" id="KW-0862">Zinc</keyword>
<evidence type="ECO:0000256" key="9">
    <source>
        <dbReference type="ARBA" id="ARBA00047761"/>
    </source>
</evidence>
<keyword evidence="3 12" id="KW-0479">Metal-binding</keyword>
<evidence type="ECO:0000256" key="2">
    <source>
        <dbReference type="ARBA" id="ARBA00005676"/>
    </source>
</evidence>
<dbReference type="STRING" id="441959.B8M8J8"/>
<dbReference type="PANTHER" id="PTHR14732">
    <property type="entry name" value="RNA POLYMERASE II SUBUNIT B1 CTD PHOSPHATASE RPAP2-RELATED"/>
    <property type="match status" value="1"/>
</dbReference>
<keyword evidence="16" id="KW-1185">Reference proteome</keyword>
<dbReference type="InParanoid" id="B8M8J8"/>
<evidence type="ECO:0000256" key="12">
    <source>
        <dbReference type="RuleBase" id="RU367080"/>
    </source>
</evidence>
<feature type="domain" description="RTR1-type" evidence="14">
    <location>
        <begin position="79"/>
        <end position="174"/>
    </location>
</feature>
<evidence type="ECO:0000313" key="15">
    <source>
        <dbReference type="EMBL" id="EED20511.1"/>
    </source>
</evidence>
<feature type="region of interest" description="Disordered" evidence="13">
    <location>
        <begin position="1"/>
        <end position="22"/>
    </location>
</feature>
<name>B8M8J8_TALSN</name>
<dbReference type="EMBL" id="EQ962654">
    <property type="protein sequence ID" value="EED20511.1"/>
    <property type="molecule type" value="Genomic_DNA"/>
</dbReference>
<evidence type="ECO:0000313" key="16">
    <source>
        <dbReference type="Proteomes" id="UP000001745"/>
    </source>
</evidence>
<dbReference type="Proteomes" id="UP000001745">
    <property type="component" value="Unassembled WGS sequence"/>
</dbReference>
<feature type="compositionally biased region" description="Polar residues" evidence="13">
    <location>
        <begin position="1"/>
        <end position="12"/>
    </location>
</feature>
<evidence type="ECO:0000259" key="14">
    <source>
        <dbReference type="PROSITE" id="PS51479"/>
    </source>
</evidence>
<feature type="region of interest" description="Disordered" evidence="13">
    <location>
        <begin position="222"/>
        <end position="244"/>
    </location>
</feature>
<comment type="catalytic activity">
    <reaction evidence="10 12">
        <text>O-phospho-L-threonyl-[protein] + H2O = L-threonyl-[protein] + phosphate</text>
        <dbReference type="Rhea" id="RHEA:47004"/>
        <dbReference type="Rhea" id="RHEA-COMP:11060"/>
        <dbReference type="Rhea" id="RHEA-COMP:11605"/>
        <dbReference type="ChEBI" id="CHEBI:15377"/>
        <dbReference type="ChEBI" id="CHEBI:30013"/>
        <dbReference type="ChEBI" id="CHEBI:43474"/>
        <dbReference type="ChEBI" id="CHEBI:61977"/>
        <dbReference type="EC" id="3.1.3.16"/>
    </reaction>
</comment>
<dbReference type="PROSITE" id="PS51479">
    <property type="entry name" value="ZF_RTR1"/>
    <property type="match status" value="1"/>
</dbReference>
<comment type="subcellular location">
    <subcellularLocation>
        <location evidence="1 12">Nucleus</location>
    </subcellularLocation>
</comment>
<dbReference type="GO" id="GO:0005737">
    <property type="term" value="C:cytoplasm"/>
    <property type="evidence" value="ECO:0007669"/>
    <property type="project" value="TreeGrafter"/>
</dbReference>
<dbReference type="VEuPathDB" id="FungiDB:TSTA_037320"/>
<evidence type="ECO:0000256" key="6">
    <source>
        <dbReference type="ARBA" id="ARBA00022833"/>
    </source>
</evidence>
<dbReference type="FunFam" id="1.25.40.820:FF:000004">
    <property type="entry name" value="Putative RNA polymerase II subunit B1 CTD phosphatase rtr1"/>
    <property type="match status" value="1"/>
</dbReference>
<dbReference type="eggNOG" id="ENOG502SNTP">
    <property type="taxonomic scope" value="Eukaryota"/>
</dbReference>
<dbReference type="InterPro" id="IPR007308">
    <property type="entry name" value="Rtr1/RPAP2_dom"/>
</dbReference>
<dbReference type="InterPro" id="IPR039693">
    <property type="entry name" value="Rtr1/RPAP2"/>
</dbReference>
<dbReference type="GO" id="GO:0043175">
    <property type="term" value="F:RNA polymerase core enzyme binding"/>
    <property type="evidence" value="ECO:0007669"/>
    <property type="project" value="UniProtKB-UniRule"/>
</dbReference>
<feature type="region of interest" description="Disordered" evidence="13">
    <location>
        <begin position="267"/>
        <end position="304"/>
    </location>
</feature>
<dbReference type="PhylomeDB" id="B8M8J8"/>
<evidence type="ECO:0000256" key="13">
    <source>
        <dbReference type="SAM" id="MobiDB-lite"/>
    </source>
</evidence>
<dbReference type="GeneID" id="8100577"/>
<dbReference type="InterPro" id="IPR038534">
    <property type="entry name" value="Rtr1/RPAP2_sf"/>
</dbReference>
<evidence type="ECO:0000256" key="8">
    <source>
        <dbReference type="ARBA" id="ARBA00023242"/>
    </source>
</evidence>
<proteinExistence type="inferred from homology"/>
<evidence type="ECO:0000256" key="11">
    <source>
        <dbReference type="PROSITE-ProRule" id="PRU00812"/>
    </source>
</evidence>
<feature type="compositionally biased region" description="Polar residues" evidence="13">
    <location>
        <begin position="222"/>
        <end position="231"/>
    </location>
</feature>
<evidence type="ECO:0000256" key="7">
    <source>
        <dbReference type="ARBA" id="ARBA00022912"/>
    </source>
</evidence>
<evidence type="ECO:0000256" key="1">
    <source>
        <dbReference type="ARBA" id="ARBA00004123"/>
    </source>
</evidence>
<dbReference type="Pfam" id="PF04181">
    <property type="entry name" value="RPAP2_Rtr1"/>
    <property type="match status" value="1"/>
</dbReference>
<organism evidence="15 16">
    <name type="scientific">Talaromyces stipitatus (strain ATCC 10500 / CBS 375.48 / QM 6759 / NRRL 1006)</name>
    <name type="common">Penicillium stipitatum</name>
    <dbReference type="NCBI Taxonomy" id="441959"/>
    <lineage>
        <taxon>Eukaryota</taxon>
        <taxon>Fungi</taxon>
        <taxon>Dikarya</taxon>
        <taxon>Ascomycota</taxon>
        <taxon>Pezizomycotina</taxon>
        <taxon>Eurotiomycetes</taxon>
        <taxon>Eurotiomycetidae</taxon>
        <taxon>Eurotiales</taxon>
        <taxon>Trichocomaceae</taxon>
        <taxon>Talaromyces</taxon>
        <taxon>Talaromyces sect. Talaromyces</taxon>
    </lineage>
</organism>
<reference evidence="16" key="1">
    <citation type="journal article" date="2015" name="Genome Announc.">
        <title>Genome sequence of the AIDS-associated pathogen Penicillium marneffei (ATCC18224) and its near taxonomic relative Talaromyces stipitatus (ATCC10500).</title>
        <authorList>
            <person name="Nierman W.C."/>
            <person name="Fedorova-Abrams N.D."/>
            <person name="Andrianopoulos A."/>
        </authorList>
    </citation>
    <scope>NUCLEOTIDE SEQUENCE [LARGE SCALE GENOMIC DNA]</scope>
    <source>
        <strain evidence="16">ATCC 10500 / CBS 375.48 / QM 6759 / NRRL 1006</strain>
    </source>
</reference>
<keyword evidence="5 12" id="KW-0378">Hydrolase</keyword>
<evidence type="ECO:0000256" key="3">
    <source>
        <dbReference type="ARBA" id="ARBA00022723"/>
    </source>
</evidence>
<dbReference type="OMA" id="EMWCSEE"/>
<dbReference type="RefSeq" id="XP_002480945.1">
    <property type="nucleotide sequence ID" value="XM_002480900.1"/>
</dbReference>
<keyword evidence="8 12" id="KW-0539">Nucleus</keyword>
<dbReference type="PANTHER" id="PTHR14732:SF0">
    <property type="entry name" value="RNA POLYMERASE II SUBUNIT B1 CTD PHOSPHATASE RPAP2-RELATED"/>
    <property type="match status" value="1"/>
</dbReference>
<dbReference type="GO" id="GO:0008270">
    <property type="term" value="F:zinc ion binding"/>
    <property type="evidence" value="ECO:0007669"/>
    <property type="project" value="UniProtKB-KW"/>
</dbReference>
<keyword evidence="4 12" id="KW-0863">Zinc-finger</keyword>
<dbReference type="AlphaFoldDB" id="B8M8J8"/>
<evidence type="ECO:0000256" key="10">
    <source>
        <dbReference type="ARBA" id="ARBA00048336"/>
    </source>
</evidence>
<dbReference type="GO" id="GO:0008420">
    <property type="term" value="F:RNA polymerase II CTD heptapeptide repeat phosphatase activity"/>
    <property type="evidence" value="ECO:0007669"/>
    <property type="project" value="UniProtKB-UniRule"/>
</dbReference>
<accession>B8M8J8</accession>
<comment type="function">
    <text evidence="12">Putative RNA polymerase II subunit B1 C-terminal domain (CTD) phosphatase involved in RNA polymerase II transcription regulation.</text>
</comment>
<dbReference type="GO" id="GO:0005634">
    <property type="term" value="C:nucleus"/>
    <property type="evidence" value="ECO:0007669"/>
    <property type="project" value="UniProtKB-SubCell"/>
</dbReference>
<comment type="similarity">
    <text evidence="2 11 12">Belongs to the RPAP2 family.</text>
</comment>
<keyword evidence="7 12" id="KW-0904">Protein phosphatase</keyword>
<dbReference type="Gene3D" id="1.25.40.820">
    <property type="match status" value="1"/>
</dbReference>
<protein>
    <recommendedName>
        <fullName evidence="12">RNA polymerase II subunit B1 CTD phosphatase RPAP2 homolog</fullName>
        <ecNumber evidence="12">3.1.3.16</ecNumber>
    </recommendedName>
</protein>
<comment type="catalytic activity">
    <reaction evidence="9 12">
        <text>O-phospho-L-seryl-[protein] + H2O = L-seryl-[protein] + phosphate</text>
        <dbReference type="Rhea" id="RHEA:20629"/>
        <dbReference type="Rhea" id="RHEA-COMP:9863"/>
        <dbReference type="Rhea" id="RHEA-COMP:11604"/>
        <dbReference type="ChEBI" id="CHEBI:15377"/>
        <dbReference type="ChEBI" id="CHEBI:29999"/>
        <dbReference type="ChEBI" id="CHEBI:43474"/>
        <dbReference type="ChEBI" id="CHEBI:83421"/>
        <dbReference type="EC" id="3.1.3.16"/>
    </reaction>
</comment>
<feature type="compositionally biased region" description="Basic and acidic residues" evidence="13">
    <location>
        <begin position="287"/>
        <end position="304"/>
    </location>
</feature>
<sequence>MSQFNGPTTEQARNYKYTGDKPVNPRHLATALQHANQIQAQKDAQALILDRILELIEFPSSESADPAHPSTTDAAALKAALIPFQPADFDNLILERNIEGRCGYALCPREHRKEDPNAKFRILWGPKGSGQNGRGREMKVVPREKLEMWCSDKCAERAMYLRVQLAEEPVWERRAVDARTRTLELLEEARRARKEKTKQNLGEEDSALNEKMKSLTVDECSSATSSQNMKQLSLERGDTGPTFREQGRVDVHLQEKDIDLKGEIPAAPVARPSDSTGGSIEGYAPKKTHEQLKQSRDRHESREEDVLDIVTAKWLPHNDVQGRTKSRAIERSTINCIG</sequence>